<keyword evidence="2" id="KW-1185">Reference proteome</keyword>
<reference evidence="1" key="1">
    <citation type="submission" date="2023-07" db="EMBL/GenBank/DDBJ databases">
        <title>Two novel species in the genus Flavivirga.</title>
        <authorList>
            <person name="Kwon K."/>
        </authorList>
    </citation>
    <scope>NUCLEOTIDE SEQUENCE</scope>
    <source>
        <strain evidence="1">KACC 14158</strain>
    </source>
</reference>
<comment type="caution">
    <text evidence="1">The sequence shown here is derived from an EMBL/GenBank/DDBJ whole genome shotgun (WGS) entry which is preliminary data.</text>
</comment>
<accession>A0ABT8WSZ2</accession>
<dbReference type="Proteomes" id="UP001176806">
    <property type="component" value="Unassembled WGS sequence"/>
</dbReference>
<evidence type="ECO:0000313" key="2">
    <source>
        <dbReference type="Proteomes" id="UP001176806"/>
    </source>
</evidence>
<dbReference type="EMBL" id="JAUOEL010000006">
    <property type="protein sequence ID" value="MDO5975986.1"/>
    <property type="molecule type" value="Genomic_DNA"/>
</dbReference>
<sequence>MTKTIDEIYKMTNAGELHLDNKYGNVTITGWEENDISIKIEIKVTNKKKENAKILLDRIVSNIRTANDFVNITSEISEKNTSLFSRYFNKVNPFEFDKSNVEINYIISLPINAEIDITNKFGDVIIDNWTGKLKANIEHGDLWINDAITNARIDMKFGKLRSRSITYGTINLKNGDIDIKSSKNLLLRTSGTKIEIDAVEDLELISSKDEIIIQKVGKIEGELNFSNAQIEYVEEKIRLNMKVAELRVAKINQADASVSINQESSDININITGLSFKFDATLEQGLLRLPKTFYDIENNVIDKSKRMREISGKYGTFTTGFFSFIGKKGIIILKE</sequence>
<dbReference type="RefSeq" id="WP_303303228.1">
    <property type="nucleotide sequence ID" value="NZ_BAABDA010000046.1"/>
</dbReference>
<organism evidence="1 2">
    <name type="scientific">Flavivirga jejuensis</name>
    <dbReference type="NCBI Taxonomy" id="870487"/>
    <lineage>
        <taxon>Bacteria</taxon>
        <taxon>Pseudomonadati</taxon>
        <taxon>Bacteroidota</taxon>
        <taxon>Flavobacteriia</taxon>
        <taxon>Flavobacteriales</taxon>
        <taxon>Flavobacteriaceae</taxon>
        <taxon>Flavivirga</taxon>
    </lineage>
</organism>
<gene>
    <name evidence="1" type="ORF">Q4Q40_17445</name>
</gene>
<name>A0ABT8WSZ2_9FLAO</name>
<protein>
    <recommendedName>
        <fullName evidence="3">Adhesin domain-containing protein</fullName>
    </recommendedName>
</protein>
<evidence type="ECO:0008006" key="3">
    <source>
        <dbReference type="Google" id="ProtNLM"/>
    </source>
</evidence>
<evidence type="ECO:0000313" key="1">
    <source>
        <dbReference type="EMBL" id="MDO5975986.1"/>
    </source>
</evidence>
<proteinExistence type="predicted"/>